<keyword evidence="2 7" id="KW-0812">Transmembrane</keyword>
<gene>
    <name evidence="9" type="ORF">CH63R_09360</name>
</gene>
<dbReference type="InterPro" id="IPR052337">
    <property type="entry name" value="SAT4-like"/>
</dbReference>
<comment type="similarity">
    <text evidence="5">Belongs to the SAT4 family.</text>
</comment>
<feature type="domain" description="Rhodopsin" evidence="8">
    <location>
        <begin position="44"/>
        <end position="300"/>
    </location>
</feature>
<sequence length="423" mass="46763">MITGHRFNMHAHGDSLLFHPNSAGHHIFDLNLALIIVSTILISLRIIVRKFVVKAMGWDDLIAIVAWGLCVTLSALEMDTTNYGTGAQMEDVPRQTILQFLKRLSIMELVYLIASGAVRLSILAFLPRLSKNSMSKSSRVESTYALGLMLIVAARDIQVEYIWPQLHRRSLCEPLLTRRRSDVFNYDASWRQCKDKSEEQSMMLAHAIISIFVDCMLVALPLWVVTNYLKMGVKAIQILLVFSFGIFAVATGIVRLSIIITTDFSVNTTYKMLTVAAWTDAELHVGLWVGCFPALQPLLRQASLALGLRSQLDSRAPTSKRDTTVSTDTSNRKSVTNRWSRSSGYFWSIGGRPNREAGGGGGRVEVERGTSGGVEMTDLEKGGDGRLNREQSDISVDIDLGERPNTGWGAEAGADANGQRQEA</sequence>
<dbReference type="Proteomes" id="UP000092177">
    <property type="component" value="Chromosome 6"/>
</dbReference>
<dbReference type="Pfam" id="PF20684">
    <property type="entry name" value="Fung_rhodopsin"/>
    <property type="match status" value="1"/>
</dbReference>
<dbReference type="PANTHER" id="PTHR33048">
    <property type="entry name" value="PTH11-LIKE INTEGRAL MEMBRANE PROTEIN (AFU_ORTHOLOGUE AFUA_5G11245)"/>
    <property type="match status" value="1"/>
</dbReference>
<feature type="compositionally biased region" description="Polar residues" evidence="6">
    <location>
        <begin position="324"/>
        <end position="336"/>
    </location>
</feature>
<feature type="transmembrane region" description="Helical" evidence="7">
    <location>
        <begin position="236"/>
        <end position="258"/>
    </location>
</feature>
<dbReference type="OrthoDB" id="5413793at2759"/>
<organism evidence="9 10">
    <name type="scientific">Colletotrichum higginsianum (strain IMI 349063)</name>
    <name type="common">Crucifer anthracnose fungus</name>
    <dbReference type="NCBI Taxonomy" id="759273"/>
    <lineage>
        <taxon>Eukaryota</taxon>
        <taxon>Fungi</taxon>
        <taxon>Dikarya</taxon>
        <taxon>Ascomycota</taxon>
        <taxon>Pezizomycotina</taxon>
        <taxon>Sordariomycetes</taxon>
        <taxon>Hypocreomycetidae</taxon>
        <taxon>Glomerellales</taxon>
        <taxon>Glomerellaceae</taxon>
        <taxon>Colletotrichum</taxon>
        <taxon>Colletotrichum destructivum species complex</taxon>
    </lineage>
</organism>
<evidence type="ECO:0000256" key="7">
    <source>
        <dbReference type="SAM" id="Phobius"/>
    </source>
</evidence>
<comment type="caution">
    <text evidence="9">The sequence shown here is derived from an EMBL/GenBank/DDBJ whole genome shotgun (WGS) entry which is preliminary data.</text>
</comment>
<keyword evidence="4 7" id="KW-0472">Membrane</keyword>
<evidence type="ECO:0000256" key="4">
    <source>
        <dbReference type="ARBA" id="ARBA00023136"/>
    </source>
</evidence>
<evidence type="ECO:0000256" key="5">
    <source>
        <dbReference type="ARBA" id="ARBA00038359"/>
    </source>
</evidence>
<evidence type="ECO:0000313" key="10">
    <source>
        <dbReference type="Proteomes" id="UP000092177"/>
    </source>
</evidence>
<dbReference type="AlphaFoldDB" id="A0A1B7Y745"/>
<keyword evidence="3 7" id="KW-1133">Transmembrane helix</keyword>
<dbReference type="KEGG" id="chig:CH63R_09360"/>
<dbReference type="EMBL" id="LTAN01000006">
    <property type="protein sequence ID" value="OBR07839.1"/>
    <property type="molecule type" value="Genomic_DNA"/>
</dbReference>
<dbReference type="PANTHER" id="PTHR33048:SF47">
    <property type="entry name" value="INTEGRAL MEMBRANE PROTEIN-RELATED"/>
    <property type="match status" value="1"/>
</dbReference>
<feature type="compositionally biased region" description="Basic and acidic residues" evidence="6">
    <location>
        <begin position="378"/>
        <end position="392"/>
    </location>
</feature>
<dbReference type="GO" id="GO:0016020">
    <property type="term" value="C:membrane"/>
    <property type="evidence" value="ECO:0007669"/>
    <property type="project" value="UniProtKB-SubCell"/>
</dbReference>
<evidence type="ECO:0000256" key="2">
    <source>
        <dbReference type="ARBA" id="ARBA00022692"/>
    </source>
</evidence>
<comment type="subcellular location">
    <subcellularLocation>
        <location evidence="1">Membrane</location>
        <topology evidence="1">Multi-pass membrane protein</topology>
    </subcellularLocation>
</comment>
<feature type="transmembrane region" description="Helical" evidence="7">
    <location>
        <begin position="27"/>
        <end position="48"/>
    </location>
</feature>
<reference evidence="10" key="1">
    <citation type="journal article" date="2017" name="BMC Genomics">
        <title>Gapless genome assembly of Colletotrichum higginsianum reveals chromosome structure and association of transposable elements with secondary metabolite gene clusters.</title>
        <authorList>
            <person name="Dallery J.-F."/>
            <person name="Lapalu N."/>
            <person name="Zampounis A."/>
            <person name="Pigne S."/>
            <person name="Luyten I."/>
            <person name="Amselem J."/>
            <person name="Wittenberg A.H.J."/>
            <person name="Zhou S."/>
            <person name="de Queiroz M.V."/>
            <person name="Robin G.P."/>
            <person name="Auger A."/>
            <person name="Hainaut M."/>
            <person name="Henrissat B."/>
            <person name="Kim K.-T."/>
            <person name="Lee Y.-H."/>
            <person name="Lespinet O."/>
            <person name="Schwartz D.C."/>
            <person name="Thon M.R."/>
            <person name="O'Connell R.J."/>
        </authorList>
    </citation>
    <scope>NUCLEOTIDE SEQUENCE [LARGE SCALE GENOMIC DNA]</scope>
    <source>
        <strain evidence="10">IMI 349063</strain>
    </source>
</reference>
<feature type="transmembrane region" description="Helical" evidence="7">
    <location>
        <begin position="109"/>
        <end position="129"/>
    </location>
</feature>
<evidence type="ECO:0000259" key="8">
    <source>
        <dbReference type="Pfam" id="PF20684"/>
    </source>
</evidence>
<feature type="transmembrane region" description="Helical" evidence="7">
    <location>
        <begin position="60"/>
        <end position="76"/>
    </location>
</feature>
<accession>A0A1B7Y745</accession>
<dbReference type="GeneID" id="28868441"/>
<feature type="transmembrane region" description="Helical" evidence="7">
    <location>
        <begin position="204"/>
        <end position="224"/>
    </location>
</feature>
<evidence type="ECO:0000256" key="6">
    <source>
        <dbReference type="SAM" id="MobiDB-lite"/>
    </source>
</evidence>
<keyword evidence="10" id="KW-1185">Reference proteome</keyword>
<evidence type="ECO:0000256" key="3">
    <source>
        <dbReference type="ARBA" id="ARBA00022989"/>
    </source>
</evidence>
<dbReference type="VEuPathDB" id="FungiDB:CH63R_09360"/>
<name>A0A1B7Y745_COLHI</name>
<evidence type="ECO:0000256" key="1">
    <source>
        <dbReference type="ARBA" id="ARBA00004141"/>
    </source>
</evidence>
<proteinExistence type="inferred from homology"/>
<feature type="region of interest" description="Disordered" evidence="6">
    <location>
        <begin position="350"/>
        <end position="423"/>
    </location>
</feature>
<evidence type="ECO:0000313" key="9">
    <source>
        <dbReference type="EMBL" id="OBR07839.1"/>
    </source>
</evidence>
<dbReference type="RefSeq" id="XP_018156357.1">
    <property type="nucleotide sequence ID" value="XM_018304334.1"/>
</dbReference>
<protein>
    <submittedName>
        <fullName evidence="9">Integral membrane protein</fullName>
    </submittedName>
</protein>
<feature type="region of interest" description="Disordered" evidence="6">
    <location>
        <begin position="315"/>
        <end position="336"/>
    </location>
</feature>
<dbReference type="InterPro" id="IPR049326">
    <property type="entry name" value="Rhodopsin_dom_fungi"/>
</dbReference>